<dbReference type="RefSeq" id="XP_067817400.1">
    <property type="nucleotide sequence ID" value="XM_067964500.1"/>
</dbReference>
<dbReference type="Pfam" id="PF00149">
    <property type="entry name" value="Metallophos"/>
    <property type="match status" value="1"/>
</dbReference>
<name>A0A976FK69_BRELC</name>
<dbReference type="GeneID" id="94350171"/>
<dbReference type="EMBL" id="SHOA02000013">
    <property type="protein sequence ID" value="TDH67901.1"/>
    <property type="molecule type" value="Genomic_DNA"/>
</dbReference>
<dbReference type="GO" id="GO:0016787">
    <property type="term" value="F:hydrolase activity"/>
    <property type="evidence" value="ECO:0007669"/>
    <property type="project" value="InterPro"/>
</dbReference>
<accession>A0A976FK69</accession>
<feature type="transmembrane region" description="Helical" evidence="1">
    <location>
        <begin position="53"/>
        <end position="70"/>
    </location>
</feature>
<dbReference type="AlphaFoldDB" id="A0A976FK69"/>
<feature type="transmembrane region" description="Helical" evidence="1">
    <location>
        <begin position="195"/>
        <end position="217"/>
    </location>
</feature>
<dbReference type="PANTHER" id="PTHR34211:SF3">
    <property type="entry name" value="CALCINEURIN-LIKE METALLO-PHOSPHOESTERASE SUPERFAMILY PROTEIN"/>
    <property type="match status" value="1"/>
</dbReference>
<reference evidence="3 4" key="1">
    <citation type="journal article" date="2021" name="Genome Biol.">
        <title>AFLAP: assembly-free linkage analysis pipeline using k-mers from genome sequencing data.</title>
        <authorList>
            <person name="Fletcher K."/>
            <person name="Zhang L."/>
            <person name="Gil J."/>
            <person name="Han R."/>
            <person name="Cavanaugh K."/>
            <person name="Michelmore R."/>
        </authorList>
    </citation>
    <scope>NUCLEOTIDE SEQUENCE [LARGE SCALE GENOMIC DNA]</scope>
    <source>
        <strain evidence="3 4">SF5</strain>
    </source>
</reference>
<keyword evidence="1" id="KW-0812">Transmembrane</keyword>
<comment type="caution">
    <text evidence="3">The sequence shown here is derived from an EMBL/GenBank/DDBJ whole genome shotgun (WGS) entry which is preliminary data.</text>
</comment>
<keyword evidence="1" id="KW-1133">Transmembrane helix</keyword>
<dbReference type="OrthoDB" id="1883418at2759"/>
<sequence length="1050" mass="119397">MPWSISSIMEPVSTKAEDQLVWFALYLVVYLAFYFFTSPFVGNRELLNSWTPYVYFSMVLYAWLISAAALHTPVHALGLLDSTIKQPISLLFPFFSASFVFLIVLEVPMALFLSRITKRLGFSWTVAHVSLARSFMNVLRNSAAISVACVALIMHCDATYDCAASPEEPTTYNSHACAQIFSFLQSDDVETVVPASYGGAVLIWCMGMLLAITNLVLERYSGIRMIASFGWFSNQPEDDELNERSENGHEVVPPEQNLPMVPWYSMLLFDTVFDLLISLKIFLGRFDMRTMQRALHPNDDEYCFDHLADKNDVWLDFMADCGDGFNSSYQIARLLAQPQLEVECNVLDTDQQRTDVVDETGKPKTKTIVRVFPRGDALVIGGDLAYPHPDDKTYETRLFRCFEYAMKPPQLYHPSAISTQKKLPSGCSSLRQYEGPSVFAIPGNHDWFDGLNTFTRYICQRDWLGGWLLPQKTSYFSIKLPHGWWLFGVDLALENDVDTEQFGFFERVVTTQMGPHDAVIVVTHEPRWLLNVYEDTSNVDIKLSYLIEKILKGRVAVRLAGDIHNYMRHSLVEATQQLKRPASMRFKMPQSNVSKTNLSRRHSFSYRVEKHFPHMTQPEKFGANDPNHQTEVSSRRERPAAHLIISGGGGAFLHPTHIPSTKLTSNGGSYEQKLCYPPAEVSRRYAVLNVLGFRRLNWRFDAIGGVGYFVLVFSMFPRCSVGSIYAAATHWEAAARFGQELVHVLYDMVTTSYVSLGCSIVMLLGTIGFADATTLSKRCVMGILVSCCHYVAAFTILLVYECLFEVASVRGGLGREGEHTLYLFFSSTLPDFSAIRKYDFFGLASLYGDFMRLCMTIFDVPELVALHRNKICKSGFESLGRMELWIYYASVFPYFWVLATPVVSFVFGTYLYLSLNLLGCHYNEAFSSLRIASYKNFLRLHFDKKGRLEIFAFGVDKMPRRWCRDPRWSGGHGPRAALERNLPSFKWTRPSYWKPLMTKVDNMLRIDLENPSLNGKFNTADRSKVHLIDHVVIHKPLSVVTSCKVETTTF</sequence>
<feature type="transmembrane region" description="Helical" evidence="1">
    <location>
        <begin position="885"/>
        <end position="913"/>
    </location>
</feature>
<dbReference type="Gene3D" id="3.60.21.10">
    <property type="match status" value="1"/>
</dbReference>
<proteinExistence type="predicted"/>
<organism evidence="3 4">
    <name type="scientific">Bremia lactucae</name>
    <name type="common">Lettuce downy mildew</name>
    <dbReference type="NCBI Taxonomy" id="4779"/>
    <lineage>
        <taxon>Eukaryota</taxon>
        <taxon>Sar</taxon>
        <taxon>Stramenopiles</taxon>
        <taxon>Oomycota</taxon>
        <taxon>Peronosporomycetes</taxon>
        <taxon>Peronosporales</taxon>
        <taxon>Peronosporaceae</taxon>
        <taxon>Bremia</taxon>
    </lineage>
</organism>
<dbReference type="PANTHER" id="PTHR34211">
    <property type="entry name" value="CALCINEURIN-LIKE METALLO-PHOSPHOESTERASE SUPERFAMILY PROTEIN"/>
    <property type="match status" value="1"/>
</dbReference>
<evidence type="ECO:0000313" key="4">
    <source>
        <dbReference type="Proteomes" id="UP000294530"/>
    </source>
</evidence>
<feature type="transmembrane region" description="Helical" evidence="1">
    <location>
        <begin position="90"/>
        <end position="113"/>
    </location>
</feature>
<gene>
    <name evidence="3" type="ORF">CCR75_006430</name>
</gene>
<feature type="transmembrane region" description="Helical" evidence="1">
    <location>
        <begin position="779"/>
        <end position="800"/>
    </location>
</feature>
<feature type="domain" description="Calcineurin-like phosphoesterase" evidence="2">
    <location>
        <begin position="365"/>
        <end position="536"/>
    </location>
</feature>
<feature type="transmembrane region" description="Helical" evidence="1">
    <location>
        <begin position="263"/>
        <end position="283"/>
    </location>
</feature>
<evidence type="ECO:0000259" key="2">
    <source>
        <dbReference type="Pfam" id="PF00149"/>
    </source>
</evidence>
<dbReference type="SUPFAM" id="SSF56300">
    <property type="entry name" value="Metallo-dependent phosphatases"/>
    <property type="match status" value="1"/>
</dbReference>
<feature type="transmembrane region" description="Helical" evidence="1">
    <location>
        <begin position="702"/>
        <end position="728"/>
    </location>
</feature>
<protein>
    <recommendedName>
        <fullName evidence="2">Calcineurin-like phosphoesterase domain-containing protein</fullName>
    </recommendedName>
</protein>
<feature type="transmembrane region" description="Helical" evidence="1">
    <location>
        <begin position="748"/>
        <end position="767"/>
    </location>
</feature>
<dbReference type="KEGG" id="blac:94350171"/>
<dbReference type="InterPro" id="IPR029052">
    <property type="entry name" value="Metallo-depent_PP-like"/>
</dbReference>
<keyword evidence="1" id="KW-0472">Membrane</keyword>
<dbReference type="InterPro" id="IPR004843">
    <property type="entry name" value="Calcineurin-like_PHP"/>
</dbReference>
<feature type="transmembrane region" description="Helical" evidence="1">
    <location>
        <begin position="20"/>
        <end position="41"/>
    </location>
</feature>
<dbReference type="Proteomes" id="UP000294530">
    <property type="component" value="Unassembled WGS sequence"/>
</dbReference>
<keyword evidence="4" id="KW-1185">Reference proteome</keyword>
<evidence type="ECO:0000256" key="1">
    <source>
        <dbReference type="SAM" id="Phobius"/>
    </source>
</evidence>
<evidence type="ECO:0000313" key="3">
    <source>
        <dbReference type="EMBL" id="TDH67901.1"/>
    </source>
</evidence>